<evidence type="ECO:0000313" key="4">
    <source>
        <dbReference type="EMBL" id="GEU36960.1"/>
    </source>
</evidence>
<dbReference type="InterPro" id="IPR001584">
    <property type="entry name" value="Integrase_cat-core"/>
</dbReference>
<evidence type="ECO:0000256" key="2">
    <source>
        <dbReference type="SAM" id="MobiDB-lite"/>
    </source>
</evidence>
<dbReference type="InterPro" id="IPR057670">
    <property type="entry name" value="SH3_retrovirus"/>
</dbReference>
<keyword evidence="1" id="KW-0175">Coiled coil</keyword>
<feature type="non-terminal residue" evidence="4">
    <location>
        <position position="1"/>
    </location>
</feature>
<comment type="caution">
    <text evidence="4">The sequence shown here is derived from an EMBL/GenBank/DDBJ whole genome shotgun (WGS) entry which is preliminary data.</text>
</comment>
<dbReference type="InterPro" id="IPR025724">
    <property type="entry name" value="GAG-pre-integrase_dom"/>
</dbReference>
<feature type="domain" description="Integrase catalytic" evidence="3">
    <location>
        <begin position="712"/>
        <end position="878"/>
    </location>
</feature>
<dbReference type="Pfam" id="PF00665">
    <property type="entry name" value="rve"/>
    <property type="match status" value="1"/>
</dbReference>
<dbReference type="SUPFAM" id="SSF53098">
    <property type="entry name" value="Ribonuclease H-like"/>
    <property type="match status" value="1"/>
</dbReference>
<evidence type="ECO:0000259" key="3">
    <source>
        <dbReference type="PROSITE" id="PS50994"/>
    </source>
</evidence>
<protein>
    <submittedName>
        <fullName evidence="4">Retrovirus-related Pol polyprotein from transposon TNT 1-94</fullName>
    </submittedName>
</protein>
<reference evidence="4" key="1">
    <citation type="journal article" date="2019" name="Sci. Rep.">
        <title>Draft genome of Tanacetum cinerariifolium, the natural source of mosquito coil.</title>
        <authorList>
            <person name="Yamashiro T."/>
            <person name="Shiraishi A."/>
            <person name="Satake H."/>
            <person name="Nakayama K."/>
        </authorList>
    </citation>
    <scope>NUCLEOTIDE SEQUENCE</scope>
</reference>
<accession>A0A6L2JJM3</accession>
<organism evidence="4">
    <name type="scientific">Tanacetum cinerariifolium</name>
    <name type="common">Dalmatian daisy</name>
    <name type="synonym">Chrysanthemum cinerariifolium</name>
    <dbReference type="NCBI Taxonomy" id="118510"/>
    <lineage>
        <taxon>Eukaryota</taxon>
        <taxon>Viridiplantae</taxon>
        <taxon>Streptophyta</taxon>
        <taxon>Embryophyta</taxon>
        <taxon>Tracheophyta</taxon>
        <taxon>Spermatophyta</taxon>
        <taxon>Magnoliopsida</taxon>
        <taxon>eudicotyledons</taxon>
        <taxon>Gunneridae</taxon>
        <taxon>Pentapetalae</taxon>
        <taxon>asterids</taxon>
        <taxon>campanulids</taxon>
        <taxon>Asterales</taxon>
        <taxon>Asteraceae</taxon>
        <taxon>Asteroideae</taxon>
        <taxon>Anthemideae</taxon>
        <taxon>Anthemidinae</taxon>
        <taxon>Tanacetum</taxon>
    </lineage>
</organism>
<sequence length="1068" mass="121860">DCFWGYDCRLWGGENGGKMWKRRLQGIGGKNCAVHSVLKREGDRDVENGNLFKPVPRTTANAYDTSTSIIPGPVTTEKKAHKKNDVKSRSMLLMALPNKYLLTFSQYKDAKTLFEAIQARFDGNDAKKKTQRTLLKQLYGNFNALSTESLDSIFNRLQKIDNLDIMSIDNLYSNFKFVEQEVKRTVTSSLSLKSQNMAFLSFHCNTNEVDTASIQVSIVSTPVSTVSSHDNTANLSDATVIPLRHAFLGVLHEDLEQIHEDDLKEIDLKWNAKVLRTKKASQGIKTTQERIWMYKIHFPKLWWQLMEQVLIGATWLMMNFQPTWILWLSQTQRTEFNKSEFDLATYKRGLASVEEQLIFYKKNEVVFCDQIVVLKRDASFRDSKITALNLQIETLKKEKESNQIKIDNFKNASKSLDKLIRSQITDNSKIGYGPKDSKSVYVDTSNDITKAPNAPIIKDWVSDSDEDESEEMVLQFNNVQHKPEQANQPKKSGIVPISTARQSSSRAAKPVSAARHINTDASKPLMNVANPRQNALQTSHSLFRRHFYQQTILKNRNLNNNVNTAKANSVNTAKGNKVTSVVGNQWINVVKSSACWVWRLKIKVQDHVSKNSGLYICKRFDYADLEGRLNFDMKNIVPQKDLTSLLVKATNDESMLWHRRLGHINFKNINKLIKDNLVRGLPSKRFENDQICVACLKGKQHKVSFKSKLQNFISQPLFMLHMDLFGPTSVSSIMHKKYCLVIIDDFSRFTWVFFLATKDETSRILKSFITEIENLVEKKVKIIRCDTRTKFKNSVINEFCEEKGIKREYSVARTPQQNRVAERRNRILIEAVRTMLADSKLPTTFWAKAVNTNCYVQNRVLVVEPHFKTPYELFKGRSHVLSFMRPFGCHVIILNTLDQLGKFDGKSDEGIFVGYSITSKAFRVYNIRTRKVEENLHITFFENKPMIVGGKPEWLFDIDALLKSMNYAPVPAGTNSNDFTSKGASFDADGHNKDMHGPSQASKSDNQERPNAESSTKTVNTAGPVNAVTPTYVDYPNDPLMPDLEDVGIFDDAYDNRDEGAEAEYNNL</sequence>
<dbReference type="Pfam" id="PF25597">
    <property type="entry name" value="SH3_retrovirus"/>
    <property type="match status" value="1"/>
</dbReference>
<dbReference type="InterPro" id="IPR012337">
    <property type="entry name" value="RNaseH-like_sf"/>
</dbReference>
<dbReference type="PROSITE" id="PS50994">
    <property type="entry name" value="INTEGRASE"/>
    <property type="match status" value="1"/>
</dbReference>
<dbReference type="Pfam" id="PF13976">
    <property type="entry name" value="gag_pre-integrs"/>
    <property type="match status" value="1"/>
</dbReference>
<dbReference type="GO" id="GO:0003676">
    <property type="term" value="F:nucleic acid binding"/>
    <property type="evidence" value="ECO:0007669"/>
    <property type="project" value="InterPro"/>
</dbReference>
<proteinExistence type="predicted"/>
<dbReference type="AlphaFoldDB" id="A0A6L2JJM3"/>
<gene>
    <name evidence="4" type="ORF">Tci_008938</name>
</gene>
<dbReference type="InterPro" id="IPR039537">
    <property type="entry name" value="Retrotran_Ty1/copia-like"/>
</dbReference>
<dbReference type="EMBL" id="BKCJ010000870">
    <property type="protein sequence ID" value="GEU36960.1"/>
    <property type="molecule type" value="Genomic_DNA"/>
</dbReference>
<evidence type="ECO:0000256" key="1">
    <source>
        <dbReference type="SAM" id="Coils"/>
    </source>
</evidence>
<dbReference type="Gene3D" id="3.30.420.10">
    <property type="entry name" value="Ribonuclease H-like superfamily/Ribonuclease H"/>
    <property type="match status" value="1"/>
</dbReference>
<name>A0A6L2JJM3_TANCI</name>
<dbReference type="PANTHER" id="PTHR42648:SF32">
    <property type="entry name" value="RIBONUCLEASE H-LIKE DOMAIN, GAG-PRE-INTEGRASE DOMAIN PROTEIN-RELATED"/>
    <property type="match status" value="1"/>
</dbReference>
<dbReference type="PANTHER" id="PTHR42648">
    <property type="entry name" value="TRANSPOSASE, PUTATIVE-RELATED"/>
    <property type="match status" value="1"/>
</dbReference>
<feature type="coiled-coil region" evidence="1">
    <location>
        <begin position="385"/>
        <end position="412"/>
    </location>
</feature>
<feature type="region of interest" description="Disordered" evidence="2">
    <location>
        <begin position="978"/>
        <end position="1046"/>
    </location>
</feature>
<feature type="compositionally biased region" description="Polar residues" evidence="2">
    <location>
        <begin position="1012"/>
        <end position="1023"/>
    </location>
</feature>
<dbReference type="InterPro" id="IPR036397">
    <property type="entry name" value="RNaseH_sf"/>
</dbReference>
<dbReference type="GO" id="GO:0015074">
    <property type="term" value="P:DNA integration"/>
    <property type="evidence" value="ECO:0007669"/>
    <property type="project" value="InterPro"/>
</dbReference>